<dbReference type="InterPro" id="IPR032675">
    <property type="entry name" value="LRR_dom_sf"/>
</dbReference>
<evidence type="ECO:0000313" key="1">
    <source>
        <dbReference type="EMBL" id="ETE66102.1"/>
    </source>
</evidence>
<proteinExistence type="predicted"/>
<dbReference type="EMBL" id="AZIM01001658">
    <property type="protein sequence ID" value="ETE66102.1"/>
    <property type="molecule type" value="Genomic_DNA"/>
</dbReference>
<dbReference type="AlphaFoldDB" id="V8NX14"/>
<keyword evidence="2" id="KW-1185">Reference proteome</keyword>
<feature type="non-terminal residue" evidence="1">
    <location>
        <position position="1"/>
    </location>
</feature>
<dbReference type="OrthoDB" id="120976at2759"/>
<comment type="caution">
    <text evidence="1">The sequence shown here is derived from an EMBL/GenBank/DDBJ whole genome shotgun (WGS) entry which is preliminary data.</text>
</comment>
<dbReference type="SUPFAM" id="SSF52047">
    <property type="entry name" value="RNI-like"/>
    <property type="match status" value="1"/>
</dbReference>
<evidence type="ECO:0000313" key="2">
    <source>
        <dbReference type="Proteomes" id="UP000018936"/>
    </source>
</evidence>
<organism evidence="1 2">
    <name type="scientific">Ophiophagus hannah</name>
    <name type="common">King cobra</name>
    <name type="synonym">Naja hannah</name>
    <dbReference type="NCBI Taxonomy" id="8665"/>
    <lineage>
        <taxon>Eukaryota</taxon>
        <taxon>Metazoa</taxon>
        <taxon>Chordata</taxon>
        <taxon>Craniata</taxon>
        <taxon>Vertebrata</taxon>
        <taxon>Euteleostomi</taxon>
        <taxon>Lepidosauria</taxon>
        <taxon>Squamata</taxon>
        <taxon>Bifurcata</taxon>
        <taxon>Unidentata</taxon>
        <taxon>Episquamata</taxon>
        <taxon>Toxicofera</taxon>
        <taxon>Serpentes</taxon>
        <taxon>Colubroidea</taxon>
        <taxon>Elapidae</taxon>
        <taxon>Elapinae</taxon>
        <taxon>Ophiophagus</taxon>
    </lineage>
</organism>
<sequence>MVPCLSGLRSLRFLSIRDNAFSSKGICLLANSFNYCRRISEINIRFIHCGIDQPDLRVLCAVFENCDHLAELDLSGNDLDNEGLRWIFEHLPKIQNSCSLNLCPEKMLLIILRKQDKTQKILSLKEWNLQVEQLAQLLSRLKECTVLSNFMLTWHSVADVIQNRLFYKITDGPEVFQDMPKKCSMRKAGSLFMLEQKFPPQVGKGEFVGNRTSRTLFPDAEGPTSFDALMYFPALQKLWLTDGRIPPASIEYIAEILQQGFAIEDIKMGVSKREEEGFILWPHHVDTQQDGELRAEESESRAPRVPPALLFSAVGAKRREIEKGFEKRLHFCK</sequence>
<dbReference type="Gene3D" id="3.80.10.10">
    <property type="entry name" value="Ribonuclease Inhibitor"/>
    <property type="match status" value="1"/>
</dbReference>
<dbReference type="Proteomes" id="UP000018936">
    <property type="component" value="Unassembled WGS sequence"/>
</dbReference>
<protein>
    <submittedName>
        <fullName evidence="1">Uncharacterized protein</fullName>
    </submittedName>
</protein>
<accession>V8NX14</accession>
<name>V8NX14_OPHHA</name>
<gene>
    <name evidence="1" type="ORF">L345_08121</name>
</gene>
<reference evidence="1 2" key="1">
    <citation type="journal article" date="2013" name="Proc. Natl. Acad. Sci. U.S.A.">
        <title>The king cobra genome reveals dynamic gene evolution and adaptation in the snake venom system.</title>
        <authorList>
            <person name="Vonk F.J."/>
            <person name="Casewell N.R."/>
            <person name="Henkel C.V."/>
            <person name="Heimberg A.M."/>
            <person name="Jansen H.J."/>
            <person name="McCleary R.J."/>
            <person name="Kerkkamp H.M."/>
            <person name="Vos R.A."/>
            <person name="Guerreiro I."/>
            <person name="Calvete J.J."/>
            <person name="Wuster W."/>
            <person name="Woods A.E."/>
            <person name="Logan J.M."/>
            <person name="Harrison R.A."/>
            <person name="Castoe T.A."/>
            <person name="de Koning A.P."/>
            <person name="Pollock D.D."/>
            <person name="Yandell M."/>
            <person name="Calderon D."/>
            <person name="Renjifo C."/>
            <person name="Currier R.B."/>
            <person name="Salgado D."/>
            <person name="Pla D."/>
            <person name="Sanz L."/>
            <person name="Hyder A.S."/>
            <person name="Ribeiro J.M."/>
            <person name="Arntzen J.W."/>
            <person name="van den Thillart G.E."/>
            <person name="Boetzer M."/>
            <person name="Pirovano W."/>
            <person name="Dirks R.P."/>
            <person name="Spaink H.P."/>
            <person name="Duboule D."/>
            <person name="McGlinn E."/>
            <person name="Kini R.M."/>
            <person name="Richardson M.K."/>
        </authorList>
    </citation>
    <scope>NUCLEOTIDE SEQUENCE</scope>
    <source>
        <tissue evidence="1">Blood</tissue>
    </source>
</reference>